<protein>
    <submittedName>
        <fullName evidence="2">Acetyltransferase (GNAT) family protein</fullName>
    </submittedName>
</protein>
<dbReference type="SUPFAM" id="SSF55729">
    <property type="entry name" value="Acyl-CoA N-acyltransferases (Nat)"/>
    <property type="match status" value="1"/>
</dbReference>
<gene>
    <name evidence="2" type="ORF">SAMN05421762_0472</name>
</gene>
<dbReference type="CDD" id="cd04301">
    <property type="entry name" value="NAT_SF"/>
    <property type="match status" value="1"/>
</dbReference>
<feature type="domain" description="N-acetyltransferase" evidence="1">
    <location>
        <begin position="115"/>
        <end position="248"/>
    </location>
</feature>
<keyword evidence="2" id="KW-0808">Transferase</keyword>
<evidence type="ECO:0000259" key="1">
    <source>
        <dbReference type="PROSITE" id="PS51186"/>
    </source>
</evidence>
<reference evidence="2 3" key="1">
    <citation type="submission" date="2016-10" db="EMBL/GenBank/DDBJ databases">
        <authorList>
            <person name="de Groot N.N."/>
        </authorList>
    </citation>
    <scope>NUCLEOTIDE SEQUENCE [LARGE SCALE GENOMIC DNA]</scope>
    <source>
        <strain evidence="2 3">DSM 29619</strain>
    </source>
</reference>
<dbReference type="STRING" id="517719.SAMN05421762_0472"/>
<evidence type="ECO:0000313" key="2">
    <source>
        <dbReference type="EMBL" id="SFC30449.1"/>
    </source>
</evidence>
<dbReference type="InterPro" id="IPR000182">
    <property type="entry name" value="GNAT_dom"/>
</dbReference>
<dbReference type="Pfam" id="PF00583">
    <property type="entry name" value="Acetyltransf_1"/>
    <property type="match status" value="1"/>
</dbReference>
<dbReference type="EMBL" id="FOLX01000001">
    <property type="protein sequence ID" value="SFC30449.1"/>
    <property type="molecule type" value="Genomic_DNA"/>
</dbReference>
<dbReference type="RefSeq" id="WP_244525501.1">
    <property type="nucleotide sequence ID" value="NZ_FNZG01000002.1"/>
</dbReference>
<proteinExistence type="predicted"/>
<evidence type="ECO:0000313" key="3">
    <source>
        <dbReference type="Proteomes" id="UP000231644"/>
    </source>
</evidence>
<dbReference type="PROSITE" id="PS51186">
    <property type="entry name" value="GNAT"/>
    <property type="match status" value="1"/>
</dbReference>
<sequence length="248" mass="26666">MPETTPDMTQDLARHFTCADVTWPAAQKTDCGPFVLRSSPGGGKRVTAATANGPVTSDDVMVAERRMRDMGQKPLFSLRPGDEDLDSILAARGYAVVDETRILTIPVAALIGEDTDVEQASLAVWEPLAIQLEFWAAGGIGPDRIAVMERAACPKTALIGRHDNSPGGTCYVGVSEGIGMMHALEIIPAARRSGMGRAMSIHAAQWAARQGATDFAVLCVASNIPANRLYEKLGMRQIGQYHYRIKES</sequence>
<dbReference type="InterPro" id="IPR016181">
    <property type="entry name" value="Acyl_CoA_acyltransferase"/>
</dbReference>
<dbReference type="Proteomes" id="UP000231644">
    <property type="component" value="Unassembled WGS sequence"/>
</dbReference>
<dbReference type="GO" id="GO:0016747">
    <property type="term" value="F:acyltransferase activity, transferring groups other than amino-acyl groups"/>
    <property type="evidence" value="ECO:0007669"/>
    <property type="project" value="InterPro"/>
</dbReference>
<organism evidence="2 3">
    <name type="scientific">Pseudooceanicola nitratireducens</name>
    <dbReference type="NCBI Taxonomy" id="517719"/>
    <lineage>
        <taxon>Bacteria</taxon>
        <taxon>Pseudomonadati</taxon>
        <taxon>Pseudomonadota</taxon>
        <taxon>Alphaproteobacteria</taxon>
        <taxon>Rhodobacterales</taxon>
        <taxon>Paracoccaceae</taxon>
        <taxon>Pseudooceanicola</taxon>
    </lineage>
</organism>
<accession>A0A1I1I1Y1</accession>
<dbReference type="Gene3D" id="3.40.630.30">
    <property type="match status" value="1"/>
</dbReference>
<name>A0A1I1I1Y1_9RHOB</name>
<dbReference type="AlphaFoldDB" id="A0A1I1I1Y1"/>
<keyword evidence="3" id="KW-1185">Reference proteome</keyword>